<evidence type="ECO:0000256" key="1">
    <source>
        <dbReference type="ARBA" id="ARBA00022801"/>
    </source>
</evidence>
<evidence type="ECO:0000313" key="3">
    <source>
        <dbReference type="EMBL" id="MBL0742784.1"/>
    </source>
</evidence>
<keyword evidence="1 3" id="KW-0378">Hydrolase</keyword>
<dbReference type="PANTHER" id="PTHR43540">
    <property type="entry name" value="PEROXYUREIDOACRYLATE/UREIDOACRYLATE AMIDOHYDROLASE-RELATED"/>
    <property type="match status" value="1"/>
</dbReference>
<evidence type="ECO:0000313" key="4">
    <source>
        <dbReference type="Proteomes" id="UP000613030"/>
    </source>
</evidence>
<protein>
    <submittedName>
        <fullName evidence="3">Cysteine hydrolase</fullName>
    </submittedName>
</protein>
<feature type="domain" description="Isochorismatase-like" evidence="2">
    <location>
        <begin position="7"/>
        <end position="181"/>
    </location>
</feature>
<dbReference type="Proteomes" id="UP000613030">
    <property type="component" value="Unassembled WGS sequence"/>
</dbReference>
<dbReference type="InterPro" id="IPR000868">
    <property type="entry name" value="Isochorismatase-like_dom"/>
</dbReference>
<dbReference type="CDD" id="cd01014">
    <property type="entry name" value="nicotinamidase_related"/>
    <property type="match status" value="1"/>
</dbReference>
<dbReference type="Pfam" id="PF00857">
    <property type="entry name" value="Isochorismatase"/>
    <property type="match status" value="1"/>
</dbReference>
<evidence type="ECO:0000259" key="2">
    <source>
        <dbReference type="Pfam" id="PF00857"/>
    </source>
</evidence>
<dbReference type="Gene3D" id="3.40.50.850">
    <property type="entry name" value="Isochorismatase-like"/>
    <property type="match status" value="1"/>
</dbReference>
<gene>
    <name evidence="3" type="ORF">JI741_16275</name>
</gene>
<dbReference type="PANTHER" id="PTHR43540:SF1">
    <property type="entry name" value="ISOCHORISMATASE HYDROLASE"/>
    <property type="match status" value="1"/>
</dbReference>
<dbReference type="GO" id="GO:0016787">
    <property type="term" value="F:hydrolase activity"/>
    <property type="evidence" value="ECO:0007669"/>
    <property type="project" value="UniProtKB-KW"/>
</dbReference>
<dbReference type="SUPFAM" id="SSF52499">
    <property type="entry name" value="Isochorismatase-like hydrolases"/>
    <property type="match status" value="1"/>
</dbReference>
<keyword evidence="4" id="KW-1185">Reference proteome</keyword>
<dbReference type="InterPro" id="IPR050272">
    <property type="entry name" value="Isochorismatase-like_hydrls"/>
</dbReference>
<accession>A0ABS1KTI6</accession>
<organism evidence="3 4">
    <name type="scientific">Chryseolinea lacunae</name>
    <dbReference type="NCBI Taxonomy" id="2801331"/>
    <lineage>
        <taxon>Bacteria</taxon>
        <taxon>Pseudomonadati</taxon>
        <taxon>Bacteroidota</taxon>
        <taxon>Cytophagia</taxon>
        <taxon>Cytophagales</taxon>
        <taxon>Fulvivirgaceae</taxon>
        <taxon>Chryseolinea</taxon>
    </lineage>
</organism>
<sequence>MKAAGKTALMLIDVQHGIDAVAHWGGNRNNPEAEENIERLLRHCRALNCVIVIVQHDSVSPTSPFRPGQRGNELKDFVNVLAGEKSIHKSTTSAFMKTDLLQHLQTQGVSKLIITGFVTNNSVEATARMAGEFGFDTTVVSDATATFDKVLLDGTKQPSALIHQISLSNLNGEYATIATTQEVMAALRPEHNPTTA</sequence>
<comment type="caution">
    <text evidence="3">The sequence shown here is derived from an EMBL/GenBank/DDBJ whole genome shotgun (WGS) entry which is preliminary data.</text>
</comment>
<dbReference type="EMBL" id="JAERRB010000005">
    <property type="protein sequence ID" value="MBL0742784.1"/>
    <property type="molecule type" value="Genomic_DNA"/>
</dbReference>
<reference evidence="3 4" key="1">
    <citation type="submission" date="2021-01" db="EMBL/GenBank/DDBJ databases">
        <title>Chryseolinea sp. Jin1 Genome sequencing and assembly.</title>
        <authorList>
            <person name="Kim I."/>
        </authorList>
    </citation>
    <scope>NUCLEOTIDE SEQUENCE [LARGE SCALE GENOMIC DNA]</scope>
    <source>
        <strain evidence="3 4">Jin1</strain>
    </source>
</reference>
<proteinExistence type="predicted"/>
<name>A0ABS1KTI6_9BACT</name>
<dbReference type="InterPro" id="IPR036380">
    <property type="entry name" value="Isochorismatase-like_sf"/>
</dbReference>
<dbReference type="RefSeq" id="WP_202011405.1">
    <property type="nucleotide sequence ID" value="NZ_JAERRB010000005.1"/>
</dbReference>